<dbReference type="Gene3D" id="3.40.50.1820">
    <property type="entry name" value="alpha/beta hydrolase"/>
    <property type="match status" value="1"/>
</dbReference>
<keyword evidence="2" id="KW-1185">Reference proteome</keyword>
<protein>
    <submittedName>
        <fullName evidence="3">Protein NDRG3</fullName>
    </submittedName>
</protein>
<dbReference type="SUPFAM" id="SSF53474">
    <property type="entry name" value="alpha/beta-Hydrolases"/>
    <property type="match status" value="1"/>
</dbReference>
<dbReference type="PANTHER" id="PTHR11034">
    <property type="entry name" value="N-MYC DOWNSTREAM REGULATED"/>
    <property type="match status" value="1"/>
</dbReference>
<comment type="similarity">
    <text evidence="1">Belongs to the NDRG family.</text>
</comment>
<dbReference type="STRING" id="451379.A0A0N5AFM0"/>
<dbReference type="InterPro" id="IPR004142">
    <property type="entry name" value="NDRG"/>
</dbReference>
<evidence type="ECO:0000313" key="2">
    <source>
        <dbReference type="Proteomes" id="UP000046393"/>
    </source>
</evidence>
<dbReference type="InterPro" id="IPR029058">
    <property type="entry name" value="AB_hydrolase_fold"/>
</dbReference>
<proteinExistence type="inferred from homology"/>
<reference evidence="3" key="1">
    <citation type="submission" date="2017-02" db="UniProtKB">
        <authorList>
            <consortium name="WormBaseParasite"/>
        </authorList>
    </citation>
    <scope>IDENTIFICATION</scope>
</reference>
<organism evidence="2 3">
    <name type="scientific">Syphacia muris</name>
    <dbReference type="NCBI Taxonomy" id="451379"/>
    <lineage>
        <taxon>Eukaryota</taxon>
        <taxon>Metazoa</taxon>
        <taxon>Ecdysozoa</taxon>
        <taxon>Nematoda</taxon>
        <taxon>Chromadorea</taxon>
        <taxon>Rhabditida</taxon>
        <taxon>Spirurina</taxon>
        <taxon>Oxyuridomorpha</taxon>
        <taxon>Oxyuroidea</taxon>
        <taxon>Oxyuridae</taxon>
        <taxon>Syphacia</taxon>
    </lineage>
</organism>
<sequence length="356" mass="39797">MGSIEMEDLPLTKNDTLKQETAADIESVFGYIKTIFQEKVSTAFGNVKVSIYGNRKMHPIVTFHDIGLDSESSFQNFLQFGAIAEFSEKFCVYNINALGQEMDASPLREKYVLCPLSDNKKPNFVADFRLKSFIGLGVGAGANVMMRFALKHNEMLDALILINLVATAAGWIEWGYQKANISYLRSTGMTSFTVDYLMWHHFGKRLEAYNQDLVREYRVHFQNLPNPQNLAYFIEAYLQRTPLQFSRDGENGPLVKIPVLQIVGSGSPFVDDTVEVNARLDPANSSWMKISDSCGLVLDDKPEKVTEAMILFLQGLGYLSAINVHQLVKKMSRAHSVTSNESGEGPCFVSTIGEIS</sequence>
<evidence type="ECO:0000313" key="3">
    <source>
        <dbReference type="WBParaSite" id="SMUV_0000308001-mRNA-1"/>
    </source>
</evidence>
<name>A0A0N5AFM0_9BILA</name>
<dbReference type="Proteomes" id="UP000046393">
    <property type="component" value="Unplaced"/>
</dbReference>
<accession>A0A0N5AFM0</accession>
<dbReference type="WBParaSite" id="SMUV_0000308001-mRNA-1">
    <property type="protein sequence ID" value="SMUV_0000308001-mRNA-1"/>
    <property type="gene ID" value="SMUV_0000308001"/>
</dbReference>
<evidence type="ECO:0000256" key="1">
    <source>
        <dbReference type="ARBA" id="ARBA00005598"/>
    </source>
</evidence>
<dbReference type="Pfam" id="PF03096">
    <property type="entry name" value="Ndr"/>
    <property type="match status" value="1"/>
</dbReference>
<dbReference type="AlphaFoldDB" id="A0A0N5AFM0"/>